<dbReference type="Gene3D" id="3.80.10.10">
    <property type="entry name" value="Ribonuclease Inhibitor"/>
    <property type="match status" value="1"/>
</dbReference>
<comment type="caution">
    <text evidence="1">The sequence shown here is derived from an EMBL/GenBank/DDBJ whole genome shotgun (WGS) entry which is preliminary data.</text>
</comment>
<evidence type="ECO:0000313" key="1">
    <source>
        <dbReference type="EMBL" id="OQE03069.1"/>
    </source>
</evidence>
<organism evidence="1 2">
    <name type="scientific">Penicillium vulpinum</name>
    <dbReference type="NCBI Taxonomy" id="29845"/>
    <lineage>
        <taxon>Eukaryota</taxon>
        <taxon>Fungi</taxon>
        <taxon>Dikarya</taxon>
        <taxon>Ascomycota</taxon>
        <taxon>Pezizomycotina</taxon>
        <taxon>Eurotiomycetes</taxon>
        <taxon>Eurotiomycetidae</taxon>
        <taxon>Eurotiales</taxon>
        <taxon>Aspergillaceae</taxon>
        <taxon>Penicillium</taxon>
    </lineage>
</organism>
<dbReference type="InterPro" id="IPR032675">
    <property type="entry name" value="LRR_dom_sf"/>
</dbReference>
<sequence>MLLSEALAVDCHFVSVESVADAETIRQNCQVITGGLNIGPLTDNTTTQHINLDGVEVIEGRLDCATDDWDTHAYHTLSISTLKNVRSIDCGTTKTRLQSLSLPNLTTVEENLYIGSRAKQLTYVDLTSLDTVGGHFIFGPPNILTFRHVGLRNLTTMSLSSMKIDSLESLTGSSINMSKVEIWGPFPNIDSVPIGFESVRIVDIRGDTAVTLGSRSSKKVAIQNLHLGYGISDLKRNDRLDSLEVDYLELKNGTSIEHLELDFDNLRSLHIGQYEMNEPLKTITLPPKAVNWTGGLELYINSSPDLDLTSLYADDHTGRPIQTWYWPTNIRSIDIRHVPVGNAFFDPFVSQQMAPWDSIPAPSTLKSFTIFAPADFTNFSCKPFEKLKDMRRLPTSGWYACEHFIKISSGAIHKLSMLSLVSAVFGATMLIL</sequence>
<keyword evidence="2" id="KW-1185">Reference proteome</keyword>
<proteinExistence type="predicted"/>
<name>A0A1V6RNQ4_9EURO</name>
<dbReference type="AlphaFoldDB" id="A0A1V6RNQ4"/>
<accession>A0A1V6RNQ4</accession>
<dbReference type="Proteomes" id="UP000191518">
    <property type="component" value="Unassembled WGS sequence"/>
</dbReference>
<gene>
    <name evidence="1" type="ORF">PENVUL_c035G01047</name>
</gene>
<reference evidence="2" key="1">
    <citation type="journal article" date="2017" name="Nat. Microbiol.">
        <title>Global analysis of biosynthetic gene clusters reveals vast potential of secondary metabolite production in Penicillium species.</title>
        <authorList>
            <person name="Nielsen J.C."/>
            <person name="Grijseels S."/>
            <person name="Prigent S."/>
            <person name="Ji B."/>
            <person name="Dainat J."/>
            <person name="Nielsen K.F."/>
            <person name="Frisvad J.C."/>
            <person name="Workman M."/>
            <person name="Nielsen J."/>
        </authorList>
    </citation>
    <scope>NUCLEOTIDE SEQUENCE [LARGE SCALE GENOMIC DNA]</scope>
    <source>
        <strain evidence="2">IBT 29486</strain>
    </source>
</reference>
<protein>
    <submittedName>
        <fullName evidence="1">Uncharacterized protein</fullName>
    </submittedName>
</protein>
<evidence type="ECO:0000313" key="2">
    <source>
        <dbReference type="Proteomes" id="UP000191518"/>
    </source>
</evidence>
<dbReference type="EMBL" id="MDYP01000035">
    <property type="protein sequence ID" value="OQE03069.1"/>
    <property type="molecule type" value="Genomic_DNA"/>
</dbReference>
<dbReference type="SUPFAM" id="SSF52058">
    <property type="entry name" value="L domain-like"/>
    <property type="match status" value="1"/>
</dbReference>
<dbReference type="SUPFAM" id="SSF52047">
    <property type="entry name" value="RNI-like"/>
    <property type="match status" value="1"/>
</dbReference>